<dbReference type="Gene3D" id="3.40.50.1820">
    <property type="entry name" value="alpha/beta hydrolase"/>
    <property type="match status" value="1"/>
</dbReference>
<organism evidence="2 3">
    <name type="scientific">Streptomyces nanshensis</name>
    <dbReference type="NCBI Taxonomy" id="518642"/>
    <lineage>
        <taxon>Bacteria</taxon>
        <taxon>Bacillati</taxon>
        <taxon>Actinomycetota</taxon>
        <taxon>Actinomycetes</taxon>
        <taxon>Kitasatosporales</taxon>
        <taxon>Streptomycetaceae</taxon>
        <taxon>Streptomyces</taxon>
    </lineage>
</organism>
<reference evidence="2 3" key="1">
    <citation type="journal article" date="2016" name="Front. Microbiol.">
        <title>Comparative Genomics Analysis of Streptomyces Species Reveals Their Adaptation to the Marine Environment and Their Diversity at the Genomic Level.</title>
        <authorList>
            <person name="Tian X."/>
            <person name="Zhang Z."/>
            <person name="Yang T."/>
            <person name="Chen M."/>
            <person name="Li J."/>
            <person name="Chen F."/>
            <person name="Yang J."/>
            <person name="Li W."/>
            <person name="Zhang B."/>
            <person name="Zhang Z."/>
            <person name="Wu J."/>
            <person name="Zhang C."/>
            <person name="Long L."/>
            <person name="Xiao J."/>
        </authorList>
    </citation>
    <scope>NUCLEOTIDE SEQUENCE [LARGE SCALE GENOMIC DNA]</scope>
    <source>
        <strain evidence="2 3">SCSIO M10372</strain>
    </source>
</reference>
<evidence type="ECO:0000313" key="3">
    <source>
        <dbReference type="Proteomes" id="UP000175971"/>
    </source>
</evidence>
<proteinExistence type="predicted"/>
<comment type="caution">
    <text evidence="2">The sequence shown here is derived from an EMBL/GenBank/DDBJ whole genome shotgun (WGS) entry which is preliminary data.</text>
</comment>
<dbReference type="OrthoDB" id="3483116at2"/>
<dbReference type="PATRIC" id="fig|518642.7.peg.6399"/>
<evidence type="ECO:0000313" key="2">
    <source>
        <dbReference type="EMBL" id="OEV18406.1"/>
    </source>
</evidence>
<evidence type="ECO:0000256" key="1">
    <source>
        <dbReference type="SAM" id="MobiDB-lite"/>
    </source>
</evidence>
<name>A0A1E7LQD8_9ACTN</name>
<sequence>MAHPTGRGDPVGPRLVFVHGIGGPRDPERELDAWKAALAHGMRLSGHSASADRLLSDTSVECVFASYADLFTGRQKQGAEAPAALGDDEEGASVLSDLLIDWVEELSYEAEGPREQRLLEHARAEAEPGTQQQGSLQVVRRALNVTTTLLALRPWGRTAQWITPKVMVGHLSQVARYLARGEHDASGRTLDRRVRDRVLAAVSDGPSVVVAHSLGTVVALEALHEVTTRTPLFVTLGSPLPMRTVIWPRLAPQPPTVPAHVEKWLNFWDRDDILAVRPHLERDMRPNGSGVLPASLRIDSDGTWVHSAEKYLAQPAVAGRVAEELARTPHAAPEVVPGSTPSAPAGSAG</sequence>
<dbReference type="AlphaFoldDB" id="A0A1E7LQD8"/>
<feature type="region of interest" description="Disordered" evidence="1">
    <location>
        <begin position="328"/>
        <end position="349"/>
    </location>
</feature>
<dbReference type="RefSeq" id="WP_070202377.1">
    <property type="nucleotide sequence ID" value="NZ_LJGZ01000093.1"/>
</dbReference>
<dbReference type="SUPFAM" id="SSF53474">
    <property type="entry name" value="alpha/beta-Hydrolases"/>
    <property type="match status" value="1"/>
</dbReference>
<gene>
    <name evidence="2" type="ORF">AN221_22110</name>
</gene>
<protein>
    <submittedName>
        <fullName evidence="2">Uncharacterized protein</fullName>
    </submittedName>
</protein>
<dbReference type="EMBL" id="LJGZ01000093">
    <property type="protein sequence ID" value="OEV18406.1"/>
    <property type="molecule type" value="Genomic_DNA"/>
</dbReference>
<accession>A0A1E7LQD8</accession>
<dbReference type="Proteomes" id="UP000175971">
    <property type="component" value="Unassembled WGS sequence"/>
</dbReference>
<keyword evidence="3" id="KW-1185">Reference proteome</keyword>
<dbReference type="InterPro" id="IPR029058">
    <property type="entry name" value="AB_hydrolase_fold"/>
</dbReference>